<dbReference type="Proteomes" id="UP001139887">
    <property type="component" value="Unassembled WGS sequence"/>
</dbReference>
<feature type="compositionally biased region" description="Low complexity" evidence="1">
    <location>
        <begin position="479"/>
        <end position="490"/>
    </location>
</feature>
<keyword evidence="3" id="KW-1185">Reference proteome</keyword>
<feature type="compositionally biased region" description="Polar residues" evidence="1">
    <location>
        <begin position="284"/>
        <end position="297"/>
    </location>
</feature>
<feature type="region of interest" description="Disordered" evidence="1">
    <location>
        <begin position="439"/>
        <end position="623"/>
    </location>
</feature>
<feature type="compositionally biased region" description="Polar residues" evidence="1">
    <location>
        <begin position="590"/>
        <end position="623"/>
    </location>
</feature>
<sequence length="682" mass="75739">MCSYKAIEDEVLPYMNAAKQEKQRAQWSVDGDYLFVKILAEHAECSAKHGLKMNHCPIDSAIINEVASGLNNNIDVAKLAQELAAKYPNKKLEGRSVENINLLISLKQHMPEFTYRQLNSKHTNMCTRTIIPFHDIIDIGRPFKSKTIFDKDCKRFVKVIMEFYSYVIANSIHTVDLNLYARKSGKGSKLLEQWLTAMLNTHKQNMVNFLYACGIKLAKAYIKSKRAASRTFEEARFLESNSFPPKIVQMVLREYIDHIAKNEIDDAALGMPVTQGFMVRDPEQQQQQPLSDGPSNNTEERQRSPESQSQPSHTSPSADLQPHTQSMPPSAAAASAQSSTMPPYSYHTREESLRWQPYPYHRQAAYDGGNRRLGMGNEMQHAHWSPPPSSEIYSHMRFRPAMNSALPISSMHCPGYMDQRALPPLDSPAAYVPRQIPGRAFAGAGGPDIRQQRSGYYHHLPPQQHSPAMPMQRGSSEMYSRYRYPSASASRPPPPRPSFSSNRYHPYYPQQRMPHEFGYQSSSSSAAHRSPCCEPAEPKAEQQRAGTLSSTRQQQSVSLSPATVPMDVRSQPDIQADAADAKPVSVPASPASNQTPLSKHANENSSSRQSGASQDVQNELKTLQQLFGSGEQLSAKKCGLAKVTNSQAEGLQSKEPAASTPASASEDGNVESKSISISSLLS</sequence>
<evidence type="ECO:0000313" key="3">
    <source>
        <dbReference type="Proteomes" id="UP001139887"/>
    </source>
</evidence>
<proteinExistence type="predicted"/>
<feature type="compositionally biased region" description="Low complexity" evidence="1">
    <location>
        <begin position="653"/>
        <end position="682"/>
    </location>
</feature>
<protein>
    <submittedName>
        <fullName evidence="2">Uncharacterized protein</fullName>
    </submittedName>
</protein>
<evidence type="ECO:0000313" key="2">
    <source>
        <dbReference type="EMBL" id="KAJ2851069.1"/>
    </source>
</evidence>
<accession>A0A9W8I974</accession>
<dbReference type="EMBL" id="JANBUW010000018">
    <property type="protein sequence ID" value="KAJ2851069.1"/>
    <property type="molecule type" value="Genomic_DNA"/>
</dbReference>
<dbReference type="OrthoDB" id="5549401at2759"/>
<name>A0A9W8I974_9FUNG</name>
<organism evidence="2 3">
    <name type="scientific">Coemansia brasiliensis</name>
    <dbReference type="NCBI Taxonomy" id="2650707"/>
    <lineage>
        <taxon>Eukaryota</taxon>
        <taxon>Fungi</taxon>
        <taxon>Fungi incertae sedis</taxon>
        <taxon>Zoopagomycota</taxon>
        <taxon>Kickxellomycotina</taxon>
        <taxon>Kickxellomycetes</taxon>
        <taxon>Kickxellales</taxon>
        <taxon>Kickxellaceae</taxon>
        <taxon>Coemansia</taxon>
    </lineage>
</organism>
<feature type="compositionally biased region" description="Low complexity" evidence="1">
    <location>
        <begin position="324"/>
        <end position="343"/>
    </location>
</feature>
<feature type="compositionally biased region" description="Polar residues" evidence="1">
    <location>
        <begin position="544"/>
        <end position="561"/>
    </location>
</feature>
<dbReference type="AlphaFoldDB" id="A0A9W8I974"/>
<comment type="caution">
    <text evidence="2">The sequence shown here is derived from an EMBL/GenBank/DDBJ whole genome shotgun (WGS) entry which is preliminary data.</text>
</comment>
<feature type="region of interest" description="Disordered" evidence="1">
    <location>
        <begin position="644"/>
        <end position="682"/>
    </location>
</feature>
<evidence type="ECO:0000256" key="1">
    <source>
        <dbReference type="SAM" id="MobiDB-lite"/>
    </source>
</evidence>
<gene>
    <name evidence="2" type="ORF">IWW36_001416</name>
</gene>
<reference evidence="2" key="1">
    <citation type="submission" date="2022-07" db="EMBL/GenBank/DDBJ databases">
        <title>Phylogenomic reconstructions and comparative analyses of Kickxellomycotina fungi.</title>
        <authorList>
            <person name="Reynolds N.K."/>
            <person name="Stajich J.E."/>
            <person name="Barry K."/>
            <person name="Grigoriev I.V."/>
            <person name="Crous P."/>
            <person name="Smith M.E."/>
        </authorList>
    </citation>
    <scope>NUCLEOTIDE SEQUENCE</scope>
    <source>
        <strain evidence="2">NRRL 1566</strain>
    </source>
</reference>
<feature type="region of interest" description="Disordered" evidence="1">
    <location>
        <begin position="282"/>
        <end position="348"/>
    </location>
</feature>